<gene>
    <name evidence="4" type="ORF">GQ607_014274</name>
</gene>
<dbReference type="AlphaFoldDB" id="A0A8H3VXP9"/>
<dbReference type="InterPro" id="IPR047183">
    <property type="entry name" value="GDO-like"/>
</dbReference>
<keyword evidence="5" id="KW-1185">Reference proteome</keyword>
<feature type="domain" description="Cupin type-2" evidence="3">
    <location>
        <begin position="102"/>
        <end position="169"/>
    </location>
</feature>
<dbReference type="EMBL" id="WOWK01000109">
    <property type="protein sequence ID" value="KAF0318481.1"/>
    <property type="molecule type" value="Genomic_DNA"/>
</dbReference>
<dbReference type="InterPro" id="IPR013096">
    <property type="entry name" value="Cupin_2"/>
</dbReference>
<dbReference type="Pfam" id="PF07883">
    <property type="entry name" value="Cupin_2"/>
    <property type="match status" value="1"/>
</dbReference>
<name>A0A8H3VXP9_9PEZI</name>
<dbReference type="GO" id="GO:0051213">
    <property type="term" value="F:dioxygenase activity"/>
    <property type="evidence" value="ECO:0007669"/>
    <property type="project" value="UniProtKB-KW"/>
</dbReference>
<dbReference type="PANTHER" id="PTHR41517:SF1">
    <property type="entry name" value="CUPIN"/>
    <property type="match status" value="1"/>
</dbReference>
<comment type="caution">
    <text evidence="4">The sequence shown here is derived from an EMBL/GenBank/DDBJ whole genome shotgun (WGS) entry which is preliminary data.</text>
</comment>
<evidence type="ECO:0000256" key="2">
    <source>
        <dbReference type="ARBA" id="ARBA00023002"/>
    </source>
</evidence>
<evidence type="ECO:0000256" key="1">
    <source>
        <dbReference type="ARBA" id="ARBA00022964"/>
    </source>
</evidence>
<organism evidence="4 5">
    <name type="scientific">Colletotrichum asianum</name>
    <dbReference type="NCBI Taxonomy" id="702518"/>
    <lineage>
        <taxon>Eukaryota</taxon>
        <taxon>Fungi</taxon>
        <taxon>Dikarya</taxon>
        <taxon>Ascomycota</taxon>
        <taxon>Pezizomycotina</taxon>
        <taxon>Sordariomycetes</taxon>
        <taxon>Hypocreomycetidae</taxon>
        <taxon>Glomerellales</taxon>
        <taxon>Glomerellaceae</taxon>
        <taxon>Colletotrichum</taxon>
        <taxon>Colletotrichum gloeosporioides species complex</taxon>
    </lineage>
</organism>
<keyword evidence="2" id="KW-0560">Oxidoreductase</keyword>
<dbReference type="CDD" id="cd06992">
    <property type="entry name" value="cupin_GDO-like_C"/>
    <property type="match status" value="1"/>
</dbReference>
<reference evidence="4 5" key="1">
    <citation type="submission" date="2019-12" db="EMBL/GenBank/DDBJ databases">
        <title>A genome sequence resource for the geographically widespread anthracnose pathogen Colletotrichum asianum.</title>
        <authorList>
            <person name="Meng Y."/>
        </authorList>
    </citation>
    <scope>NUCLEOTIDE SEQUENCE [LARGE SCALE GENOMIC DNA]</scope>
    <source>
        <strain evidence="4 5">ICMP 18580</strain>
    </source>
</reference>
<keyword evidence="1 4" id="KW-0223">Dioxygenase</keyword>
<accession>A0A8H3VXP9</accession>
<protein>
    <submittedName>
        <fullName evidence="4">Gentisate -dioxygenase</fullName>
    </submittedName>
</protein>
<dbReference type="CDD" id="cd02216">
    <property type="entry name" value="cupin_GDO-like_N"/>
    <property type="match status" value="1"/>
</dbReference>
<evidence type="ECO:0000259" key="3">
    <source>
        <dbReference type="Pfam" id="PF07883"/>
    </source>
</evidence>
<dbReference type="SUPFAM" id="SSF51182">
    <property type="entry name" value="RmlC-like cupins"/>
    <property type="match status" value="1"/>
</dbReference>
<proteinExistence type="predicted"/>
<dbReference type="Proteomes" id="UP000434172">
    <property type="component" value="Unassembled WGS sequence"/>
</dbReference>
<dbReference type="PANTHER" id="PTHR41517">
    <property type="entry name" value="1,2-DIOXYGENASE PROTEIN-RELATED"/>
    <property type="match status" value="1"/>
</dbReference>
<evidence type="ECO:0000313" key="5">
    <source>
        <dbReference type="Proteomes" id="UP000434172"/>
    </source>
</evidence>
<evidence type="ECO:0000313" key="4">
    <source>
        <dbReference type="EMBL" id="KAF0318481.1"/>
    </source>
</evidence>
<dbReference type="OrthoDB" id="2205143at2759"/>
<dbReference type="Gene3D" id="2.60.120.10">
    <property type="entry name" value="Jelly Rolls"/>
    <property type="match status" value="1"/>
</dbReference>
<dbReference type="InterPro" id="IPR014710">
    <property type="entry name" value="RmlC-like_jellyroll"/>
</dbReference>
<dbReference type="InterPro" id="IPR011051">
    <property type="entry name" value="RmlC_Cupin_sf"/>
</dbReference>
<sequence>MSSTTATETYTQPKPAEDETAKMLQAAEASHTKPLWLQMSRLNPPLPNPRCTPFLWKYSEIRPTLLQAGQLVNEHQAERRVLMLVNPSRDAPFTTDTIYAGLQLVVPNETAKAHRHTAFAMRFIIEGQGGFTAVHGKRIQMNRGDVILTPTWNWHDHGKDGSGPMIWLDGLDLPNFTHFPVHFVEHFSAPRYPAENVDTSQSPIVFPWSRMKAALDSKGGDFATSRYLHADGSEVSKILGGKAARIAPGAKSPLVQETASSVYHVVEGSGHSRIGDQTFQWKKGDTFCIPSWYPYQHFADQGLQEPVYLYRFDDSPMLKSLGFYRSADMDVESLVSA</sequence>